<dbReference type="Gene3D" id="1.25.40.10">
    <property type="entry name" value="Tetratricopeptide repeat domain"/>
    <property type="match status" value="6"/>
</dbReference>
<keyword evidence="1" id="KW-0802">TPR repeat</keyword>
<feature type="repeat" description="TPR" evidence="1">
    <location>
        <begin position="844"/>
        <end position="877"/>
    </location>
</feature>
<keyword evidence="2" id="KW-0732">Signal</keyword>
<organism evidence="3 4">
    <name type="scientific">Massilia haematophila</name>
    <dbReference type="NCBI Taxonomy" id="457923"/>
    <lineage>
        <taxon>Bacteria</taxon>
        <taxon>Pseudomonadati</taxon>
        <taxon>Pseudomonadota</taxon>
        <taxon>Betaproteobacteria</taxon>
        <taxon>Burkholderiales</taxon>
        <taxon>Oxalobacteraceae</taxon>
        <taxon>Telluria group</taxon>
        <taxon>Massilia</taxon>
    </lineage>
</organism>
<keyword evidence="4" id="KW-1185">Reference proteome</keyword>
<dbReference type="PROSITE" id="PS51257">
    <property type="entry name" value="PROKAR_LIPOPROTEIN"/>
    <property type="match status" value="1"/>
</dbReference>
<dbReference type="PROSITE" id="PS50005">
    <property type="entry name" value="TPR"/>
    <property type="match status" value="8"/>
</dbReference>
<feature type="repeat" description="TPR" evidence="1">
    <location>
        <begin position="201"/>
        <end position="234"/>
    </location>
</feature>
<feature type="chain" id="PRO_5045455704" evidence="2">
    <location>
        <begin position="23"/>
        <end position="924"/>
    </location>
</feature>
<evidence type="ECO:0000256" key="1">
    <source>
        <dbReference type="PROSITE-ProRule" id="PRU00339"/>
    </source>
</evidence>
<feature type="signal peptide" evidence="2">
    <location>
        <begin position="1"/>
        <end position="22"/>
    </location>
</feature>
<dbReference type="Pfam" id="PF13181">
    <property type="entry name" value="TPR_8"/>
    <property type="match status" value="1"/>
</dbReference>
<dbReference type="Proteomes" id="UP001595665">
    <property type="component" value="Unassembled WGS sequence"/>
</dbReference>
<dbReference type="EMBL" id="JBHRVV010000001">
    <property type="protein sequence ID" value="MFC3460081.1"/>
    <property type="molecule type" value="Genomic_DNA"/>
</dbReference>
<name>A0ABV7PRB6_9BURK</name>
<reference evidence="4" key="1">
    <citation type="journal article" date="2019" name="Int. J. Syst. Evol. Microbiol.">
        <title>The Global Catalogue of Microorganisms (GCM) 10K type strain sequencing project: providing services to taxonomists for standard genome sequencing and annotation.</title>
        <authorList>
            <consortium name="The Broad Institute Genomics Platform"/>
            <consortium name="The Broad Institute Genome Sequencing Center for Infectious Disease"/>
            <person name="Wu L."/>
            <person name="Ma J."/>
        </authorList>
    </citation>
    <scope>NUCLEOTIDE SEQUENCE [LARGE SCALE GENOMIC DNA]</scope>
    <source>
        <strain evidence="4">CCM 7480</strain>
    </source>
</reference>
<feature type="repeat" description="TPR" evidence="1">
    <location>
        <begin position="133"/>
        <end position="166"/>
    </location>
</feature>
<dbReference type="SMART" id="SM00028">
    <property type="entry name" value="TPR"/>
    <property type="match status" value="21"/>
</dbReference>
<dbReference type="InterPro" id="IPR011990">
    <property type="entry name" value="TPR-like_helical_dom_sf"/>
</dbReference>
<evidence type="ECO:0000313" key="3">
    <source>
        <dbReference type="EMBL" id="MFC3460081.1"/>
    </source>
</evidence>
<protein>
    <submittedName>
        <fullName evidence="3">XrtA/PEP-CTERM system TPR-repeat protein PrsT</fullName>
    </submittedName>
</protein>
<dbReference type="SUPFAM" id="SSF48452">
    <property type="entry name" value="TPR-like"/>
    <property type="match status" value="4"/>
</dbReference>
<proteinExistence type="predicted"/>
<accession>A0ABV7PRB6</accession>
<sequence length="924" mass="99210">MSRKVSKIKLTTAVVTSALLLAGLGGCSRDESTATLLAEAKQYQQKGDQKAALIQLKNAVAKSPEDVEARLALGTLYVETGDPVSAEKELRRAAGLGGASERVLPELARALQAQGKFKESLDELKPELVAKSAPLLALRGDSLLAQNQQAEAKKSYEAALALQPNSGAALMGLARHALVTRDGEAAERYAAEATTKDANNPEVWMFRGGMLRATGKPDEALAAFDKVLALRPQDRNANVEKAYIRVEQGKYAEARAEIEAGRKAAPNSLSVLHAQALVDYTEGKYPAARESLQKILKSAPEHLPSILLAGAVELNLGSNGQAEAYLRKYLAADPNNLYARKLLAQALLKGAQPGDAVAALAPALDNTNDPQLLALAGESYMQARDFGKATALFEKAAKLAPDAAVLHTSLGLSRLSQGDNAKAIDELERAAALDPKSPRALTALVQAELGLKHYDKALAAVAKLEQAQPDNPQTQNLKASVHLAKGDVPAARAAFEKALQLQPTFFPAAANLAQLDLREQKPEAARKRFETVLEKDKKNFGAMAALADLAMLQQKPEEATTWLEKAQAENPDAIPAVLKLGTHYLATKQEAKALTLARKFQASNPSSPDLLDLLGQAQLANNDAQGALDSYSKLVNVLPKSALAQMRLANAHLELKNDSAAAEALKRAVALQPDLLQARVLQANLAMRRGRHDEALAMARDLQQKTPGSPVGFLLEGDLQQTLKKPELAVAAYDKALAITKSGAVLMRSAETLRKMGKTKEAQQRIATWAKQNPEDATVQMYLAESHMAEKQFKPAIAILEALVKRQPNNGAALNNLAWAYQQEKDPRALATAEQAYKIASNNASVLDTLGWMLVEQGNVERGLPLLQKAVGSNPNAPEIRYHLAVGLHKSGDKNGARKELETLLAQNKPFAQLDEARSLLKTL</sequence>
<dbReference type="PANTHER" id="PTHR12558:SF50">
    <property type="entry name" value="ASSEMBLY CHAPERONE OF RPL4-RELATED"/>
    <property type="match status" value="1"/>
</dbReference>
<feature type="repeat" description="TPR" evidence="1">
    <location>
        <begin position="370"/>
        <end position="403"/>
    </location>
</feature>
<evidence type="ECO:0000256" key="2">
    <source>
        <dbReference type="SAM" id="SignalP"/>
    </source>
</evidence>
<comment type="caution">
    <text evidence="3">The sequence shown here is derived from an EMBL/GenBank/DDBJ whole genome shotgun (WGS) entry which is preliminary data.</text>
</comment>
<dbReference type="Pfam" id="PF13432">
    <property type="entry name" value="TPR_16"/>
    <property type="match status" value="2"/>
</dbReference>
<dbReference type="InterPro" id="IPR014266">
    <property type="entry name" value="PEP-CTERM_TPR_PrsT"/>
</dbReference>
<gene>
    <name evidence="3" type="primary">prsT</name>
    <name evidence="3" type="ORF">ACFOPH_17760</name>
</gene>
<dbReference type="RefSeq" id="WP_312547863.1">
    <property type="nucleotide sequence ID" value="NZ_JBHRVV010000001.1"/>
</dbReference>
<dbReference type="InterPro" id="IPR019734">
    <property type="entry name" value="TPR_rpt"/>
</dbReference>
<dbReference type="Pfam" id="PF14559">
    <property type="entry name" value="TPR_19"/>
    <property type="match status" value="6"/>
</dbReference>
<dbReference type="PANTHER" id="PTHR12558">
    <property type="entry name" value="CELL DIVISION CYCLE 16,23,27"/>
    <property type="match status" value="1"/>
</dbReference>
<dbReference type="NCBIfam" id="TIGR02917">
    <property type="entry name" value="PEP_TPR_lipo"/>
    <property type="match status" value="1"/>
</dbReference>
<feature type="repeat" description="TPR" evidence="1">
    <location>
        <begin position="404"/>
        <end position="437"/>
    </location>
</feature>
<feature type="repeat" description="TPR" evidence="1">
    <location>
        <begin position="472"/>
        <end position="505"/>
    </location>
</feature>
<feature type="repeat" description="TPR" evidence="1">
    <location>
        <begin position="608"/>
        <end position="641"/>
    </location>
</feature>
<evidence type="ECO:0000313" key="4">
    <source>
        <dbReference type="Proteomes" id="UP001595665"/>
    </source>
</evidence>
<feature type="repeat" description="TPR" evidence="1">
    <location>
        <begin position="642"/>
        <end position="675"/>
    </location>
</feature>